<evidence type="ECO:0000313" key="6">
    <source>
        <dbReference type="Proteomes" id="UP000236291"/>
    </source>
</evidence>
<protein>
    <submittedName>
        <fullName evidence="5">THO complex subunit 5</fullName>
    </submittedName>
</protein>
<accession>A0A2K3P8L9</accession>
<keyword evidence="3" id="KW-0539">Nucleus</keyword>
<dbReference type="STRING" id="57577.A0A2K3P8L9"/>
<name>A0A2K3P8L9_TRIPR</name>
<dbReference type="GO" id="GO:0000445">
    <property type="term" value="C:THO complex part of transcription export complex"/>
    <property type="evidence" value="ECO:0007669"/>
    <property type="project" value="TreeGrafter"/>
</dbReference>
<reference evidence="5 6" key="2">
    <citation type="journal article" date="2017" name="Front. Plant Sci.">
        <title>Gene Classification and Mining of Molecular Markers Useful in Red Clover (Trifolium pratense) Breeding.</title>
        <authorList>
            <person name="Istvanek J."/>
            <person name="Dluhosova J."/>
            <person name="Dluhos P."/>
            <person name="Patkova L."/>
            <person name="Nedelnik J."/>
            <person name="Repkova J."/>
        </authorList>
    </citation>
    <scope>NUCLEOTIDE SEQUENCE [LARGE SCALE GENOMIC DNA]</scope>
    <source>
        <strain evidence="6">cv. Tatra</strain>
        <tissue evidence="5">Young leaves</tissue>
    </source>
</reference>
<proteinExistence type="inferred from homology"/>
<feature type="chain" id="PRO_5014350642" evidence="4">
    <location>
        <begin position="17"/>
        <end position="68"/>
    </location>
</feature>
<dbReference type="EMBL" id="ASHM01004678">
    <property type="protein sequence ID" value="PNY11635.1"/>
    <property type="molecule type" value="Genomic_DNA"/>
</dbReference>
<dbReference type="InterPro" id="IPR019163">
    <property type="entry name" value="THO_Thoc5"/>
</dbReference>
<dbReference type="GO" id="GO:0003729">
    <property type="term" value="F:mRNA binding"/>
    <property type="evidence" value="ECO:0007669"/>
    <property type="project" value="TreeGrafter"/>
</dbReference>
<gene>
    <name evidence="5" type="ORF">L195_g008246</name>
</gene>
<reference evidence="5 6" key="1">
    <citation type="journal article" date="2014" name="Am. J. Bot.">
        <title>Genome assembly and annotation for red clover (Trifolium pratense; Fabaceae).</title>
        <authorList>
            <person name="Istvanek J."/>
            <person name="Jaros M."/>
            <person name="Krenek A."/>
            <person name="Repkova J."/>
        </authorList>
    </citation>
    <scope>NUCLEOTIDE SEQUENCE [LARGE SCALE GENOMIC DNA]</scope>
    <source>
        <strain evidence="6">cv. Tatra</strain>
        <tissue evidence="5">Young leaves</tissue>
    </source>
</reference>
<comment type="similarity">
    <text evidence="2">Belongs to the THOC5 family.</text>
</comment>
<dbReference type="PANTHER" id="PTHR13375:SF3">
    <property type="entry name" value="THO COMPLEX SUBUNIT 5 HOMOLOG"/>
    <property type="match status" value="1"/>
</dbReference>
<comment type="subcellular location">
    <subcellularLocation>
        <location evidence="1">Nucleus</location>
    </subcellularLocation>
</comment>
<feature type="signal peptide" evidence="4">
    <location>
        <begin position="1"/>
        <end position="16"/>
    </location>
</feature>
<evidence type="ECO:0000256" key="2">
    <source>
        <dbReference type="ARBA" id="ARBA00008044"/>
    </source>
</evidence>
<sequence>MSFMNLLLYMAPSALTLQANHSILTEEDRVKMEMDPAKAPVDFMTLQLHNLVYEKSHYLKAIKAHKVS</sequence>
<evidence type="ECO:0000313" key="5">
    <source>
        <dbReference type="EMBL" id="PNY11635.1"/>
    </source>
</evidence>
<keyword evidence="4" id="KW-0732">Signal</keyword>
<dbReference type="PANTHER" id="PTHR13375">
    <property type="entry name" value="FMS INTERACTING PROTEIN"/>
    <property type="match status" value="1"/>
</dbReference>
<dbReference type="Pfam" id="PF09766">
    <property type="entry name" value="FmiP_Thoc5"/>
    <property type="match status" value="1"/>
</dbReference>
<evidence type="ECO:0000256" key="1">
    <source>
        <dbReference type="ARBA" id="ARBA00004123"/>
    </source>
</evidence>
<comment type="caution">
    <text evidence="5">The sequence shown here is derived from an EMBL/GenBank/DDBJ whole genome shotgun (WGS) entry which is preliminary data.</text>
</comment>
<dbReference type="GO" id="GO:0006406">
    <property type="term" value="P:mRNA export from nucleus"/>
    <property type="evidence" value="ECO:0007669"/>
    <property type="project" value="TreeGrafter"/>
</dbReference>
<organism evidence="5 6">
    <name type="scientific">Trifolium pratense</name>
    <name type="common">Red clover</name>
    <dbReference type="NCBI Taxonomy" id="57577"/>
    <lineage>
        <taxon>Eukaryota</taxon>
        <taxon>Viridiplantae</taxon>
        <taxon>Streptophyta</taxon>
        <taxon>Embryophyta</taxon>
        <taxon>Tracheophyta</taxon>
        <taxon>Spermatophyta</taxon>
        <taxon>Magnoliopsida</taxon>
        <taxon>eudicotyledons</taxon>
        <taxon>Gunneridae</taxon>
        <taxon>Pentapetalae</taxon>
        <taxon>rosids</taxon>
        <taxon>fabids</taxon>
        <taxon>Fabales</taxon>
        <taxon>Fabaceae</taxon>
        <taxon>Papilionoideae</taxon>
        <taxon>50 kb inversion clade</taxon>
        <taxon>NPAAA clade</taxon>
        <taxon>Hologalegina</taxon>
        <taxon>IRL clade</taxon>
        <taxon>Trifolieae</taxon>
        <taxon>Trifolium</taxon>
    </lineage>
</organism>
<dbReference type="Proteomes" id="UP000236291">
    <property type="component" value="Unassembled WGS sequence"/>
</dbReference>
<dbReference type="AlphaFoldDB" id="A0A2K3P8L9"/>
<evidence type="ECO:0000256" key="3">
    <source>
        <dbReference type="ARBA" id="ARBA00023242"/>
    </source>
</evidence>
<evidence type="ECO:0000256" key="4">
    <source>
        <dbReference type="SAM" id="SignalP"/>
    </source>
</evidence>